<evidence type="ECO:0000256" key="2">
    <source>
        <dbReference type="PROSITE-ProRule" id="PRU00047"/>
    </source>
</evidence>
<organism evidence="4 5">
    <name type="scientific">Lentinula raphanica</name>
    <dbReference type="NCBI Taxonomy" id="153919"/>
    <lineage>
        <taxon>Eukaryota</taxon>
        <taxon>Fungi</taxon>
        <taxon>Dikarya</taxon>
        <taxon>Basidiomycota</taxon>
        <taxon>Agaricomycotina</taxon>
        <taxon>Agaricomycetes</taxon>
        <taxon>Agaricomycetidae</taxon>
        <taxon>Agaricales</taxon>
        <taxon>Marasmiineae</taxon>
        <taxon>Omphalotaceae</taxon>
        <taxon>Lentinula</taxon>
    </lineage>
</organism>
<dbReference type="InterPro" id="IPR036875">
    <property type="entry name" value="Znf_CCHC_sf"/>
</dbReference>
<dbReference type="EMBL" id="MU806198">
    <property type="protein sequence ID" value="KAJ3838174.1"/>
    <property type="molecule type" value="Genomic_DNA"/>
</dbReference>
<keyword evidence="5" id="KW-1185">Reference proteome</keyword>
<evidence type="ECO:0000313" key="5">
    <source>
        <dbReference type="Proteomes" id="UP001163846"/>
    </source>
</evidence>
<dbReference type="GO" id="GO:0006397">
    <property type="term" value="P:mRNA processing"/>
    <property type="evidence" value="ECO:0007669"/>
    <property type="project" value="UniProtKB-KW"/>
</dbReference>
<keyword evidence="1" id="KW-0507">mRNA processing</keyword>
<dbReference type="GO" id="GO:0008270">
    <property type="term" value="F:zinc ion binding"/>
    <property type="evidence" value="ECO:0007669"/>
    <property type="project" value="UniProtKB-KW"/>
</dbReference>
<evidence type="ECO:0000259" key="3">
    <source>
        <dbReference type="PROSITE" id="PS50158"/>
    </source>
</evidence>
<dbReference type="Proteomes" id="UP001163846">
    <property type="component" value="Unassembled WGS sequence"/>
</dbReference>
<dbReference type="PROSITE" id="PS50158">
    <property type="entry name" value="ZF_CCHC"/>
    <property type="match status" value="1"/>
</dbReference>
<keyword evidence="2" id="KW-0863">Zinc-finger</keyword>
<protein>
    <recommendedName>
        <fullName evidence="3">CCHC-type domain-containing protein</fullName>
    </recommendedName>
</protein>
<name>A0AA38P8B2_9AGAR</name>
<keyword evidence="2" id="KW-0862">Zinc</keyword>
<sequence length="396" mass="43786">MSGERLGSSDTSAMAARARRPMAEITCFRCGKRGHIQAHCREPVPAPAAAATTLMAVSSPPVVGELTQHYAMDFFRPFFPALTVDFGPIEEFAISTTLFPAVSEIVPASNSTGVTVNLANLDTSCREKREPTVVSATAEFFLAVTRFDMDFFRPFFPALTVDFGPIEEFAISTTLFPAVSEIVLASNSTSFGPWIELLYCKVLCDAHFNFNDMLYSIAHASTLTQDYSEEREYTDKMENINIIDVVLRFKLEVRTNRLSPSSRSSLLLVRWGDGALQKAVGPLREPTVWWGRPSSLFFDLPVIPYLVDYGNPSEASILSALTFSMIGCCRIICASTVEMENQIDDTDESVFTAKALLNMNLYTPEPAKFDLPHCMVTGTKIMVLSLSQNSHWQAEG</sequence>
<dbReference type="GO" id="GO:0003676">
    <property type="term" value="F:nucleic acid binding"/>
    <property type="evidence" value="ECO:0007669"/>
    <property type="project" value="InterPro"/>
</dbReference>
<accession>A0AA38P8B2</accession>
<dbReference type="AlphaFoldDB" id="A0AA38P8B2"/>
<comment type="caution">
    <text evidence="4">The sequence shown here is derived from an EMBL/GenBank/DDBJ whole genome shotgun (WGS) entry which is preliminary data.</text>
</comment>
<proteinExistence type="predicted"/>
<dbReference type="Gene3D" id="4.10.60.10">
    <property type="entry name" value="Zinc finger, CCHC-type"/>
    <property type="match status" value="1"/>
</dbReference>
<feature type="domain" description="CCHC-type" evidence="3">
    <location>
        <begin position="27"/>
        <end position="42"/>
    </location>
</feature>
<dbReference type="SMART" id="SM00343">
    <property type="entry name" value="ZnF_C2HC"/>
    <property type="match status" value="1"/>
</dbReference>
<evidence type="ECO:0000313" key="4">
    <source>
        <dbReference type="EMBL" id="KAJ3838174.1"/>
    </source>
</evidence>
<reference evidence="4" key="1">
    <citation type="submission" date="2022-08" db="EMBL/GenBank/DDBJ databases">
        <authorList>
            <consortium name="DOE Joint Genome Institute"/>
            <person name="Min B."/>
            <person name="Riley R."/>
            <person name="Sierra-Patev S."/>
            <person name="Naranjo-Ortiz M."/>
            <person name="Looney B."/>
            <person name="Konkel Z."/>
            <person name="Slot J.C."/>
            <person name="Sakamoto Y."/>
            <person name="Steenwyk J.L."/>
            <person name="Rokas A."/>
            <person name="Carro J."/>
            <person name="Camarero S."/>
            <person name="Ferreira P."/>
            <person name="Molpeceres G."/>
            <person name="Ruiz-Duenas F.J."/>
            <person name="Serrano A."/>
            <person name="Henrissat B."/>
            <person name="Drula E."/>
            <person name="Hughes K.W."/>
            <person name="Mata J.L."/>
            <person name="Ishikawa N.K."/>
            <person name="Vargas-Isla R."/>
            <person name="Ushijima S."/>
            <person name="Smith C.A."/>
            <person name="Ahrendt S."/>
            <person name="Andreopoulos W."/>
            <person name="He G."/>
            <person name="Labutti K."/>
            <person name="Lipzen A."/>
            <person name="Ng V."/>
            <person name="Sandor L."/>
            <person name="Barry K."/>
            <person name="Martinez A.T."/>
            <person name="Xiao Y."/>
            <person name="Gibbons J.G."/>
            <person name="Terashima K."/>
            <person name="Hibbett D.S."/>
            <person name="Grigoriev I.V."/>
        </authorList>
    </citation>
    <scope>NUCLEOTIDE SEQUENCE</scope>
    <source>
        <strain evidence="4">TFB9207</strain>
    </source>
</reference>
<dbReference type="SUPFAM" id="SSF57756">
    <property type="entry name" value="Retrovirus zinc finger-like domains"/>
    <property type="match status" value="1"/>
</dbReference>
<gene>
    <name evidence="4" type="ORF">F5878DRAFT_683321</name>
</gene>
<dbReference type="InterPro" id="IPR001878">
    <property type="entry name" value="Znf_CCHC"/>
</dbReference>
<keyword evidence="2" id="KW-0479">Metal-binding</keyword>
<evidence type="ECO:0000256" key="1">
    <source>
        <dbReference type="ARBA" id="ARBA00022664"/>
    </source>
</evidence>